<name>A0ABP0IY64_9DINO</name>
<reference evidence="2 3" key="1">
    <citation type="submission" date="2024-02" db="EMBL/GenBank/DDBJ databases">
        <authorList>
            <person name="Chen Y."/>
            <person name="Shah S."/>
            <person name="Dougan E. K."/>
            <person name="Thang M."/>
            <person name="Chan C."/>
        </authorList>
    </citation>
    <scope>NUCLEOTIDE SEQUENCE [LARGE SCALE GENOMIC DNA]</scope>
</reference>
<dbReference type="EMBL" id="CAXAMN010003958">
    <property type="protein sequence ID" value="CAK9007037.1"/>
    <property type="molecule type" value="Genomic_DNA"/>
</dbReference>
<dbReference type="Proteomes" id="UP001642484">
    <property type="component" value="Unassembled WGS sequence"/>
</dbReference>
<evidence type="ECO:0008006" key="4">
    <source>
        <dbReference type="Google" id="ProtNLM"/>
    </source>
</evidence>
<comment type="caution">
    <text evidence="2">The sequence shown here is derived from an EMBL/GenBank/DDBJ whole genome shotgun (WGS) entry which is preliminary data.</text>
</comment>
<proteinExistence type="predicted"/>
<keyword evidence="3" id="KW-1185">Reference proteome</keyword>
<evidence type="ECO:0000313" key="2">
    <source>
        <dbReference type="EMBL" id="CAK9007037.1"/>
    </source>
</evidence>
<protein>
    <recommendedName>
        <fullName evidence="4">PH domain-containing protein</fullName>
    </recommendedName>
</protein>
<feature type="region of interest" description="Disordered" evidence="1">
    <location>
        <begin position="238"/>
        <end position="266"/>
    </location>
</feature>
<evidence type="ECO:0000256" key="1">
    <source>
        <dbReference type="SAM" id="MobiDB-lite"/>
    </source>
</evidence>
<sequence length="325" mass="35964">MTIFRWENFSGRSAYSLHSAHHFGLVIEDLPHPDKRLRGEGARERFICAALGAPMGSPHSIEELLELQKGIHAESALVSLAGFFLSSSRVVILQGHVLFICFRGRRLPEGFVDPSYVEDALLLWDSEARRDGRRCTLRVSGRTFRLTFADEQVASRWVEMLRKASGSHSFQEKAMSQIVSLLQLAREAIMDQAEGGHSYASPGLSSPPEATAPWVYTARKRPEVPKVPVSFVNWPNDRAPRSAESADLQAEPVAVPPSEPVAAPQLRPRSAPRLRSGVYSAGKLAVLTAPRSSQARTQRQLALQKLYNQANQLASERIPGLETPR</sequence>
<evidence type="ECO:0000313" key="3">
    <source>
        <dbReference type="Proteomes" id="UP001642484"/>
    </source>
</evidence>
<accession>A0ABP0IY64</accession>
<organism evidence="2 3">
    <name type="scientific">Durusdinium trenchii</name>
    <dbReference type="NCBI Taxonomy" id="1381693"/>
    <lineage>
        <taxon>Eukaryota</taxon>
        <taxon>Sar</taxon>
        <taxon>Alveolata</taxon>
        <taxon>Dinophyceae</taxon>
        <taxon>Suessiales</taxon>
        <taxon>Symbiodiniaceae</taxon>
        <taxon>Durusdinium</taxon>
    </lineage>
</organism>
<gene>
    <name evidence="2" type="ORF">CCMP2556_LOCUS8673</name>
</gene>